<dbReference type="PANTHER" id="PTHR12546:SF33">
    <property type="entry name" value="SPERM VESICLE FUSION PROTEIN FER-1"/>
    <property type="match status" value="1"/>
</dbReference>
<feature type="compositionally biased region" description="Basic and acidic residues" evidence="8">
    <location>
        <begin position="1578"/>
        <end position="1589"/>
    </location>
</feature>
<proteinExistence type="predicted"/>
<feature type="compositionally biased region" description="Basic and acidic residues" evidence="8">
    <location>
        <begin position="1494"/>
        <end position="1507"/>
    </location>
</feature>
<feature type="transmembrane region" description="Helical" evidence="9">
    <location>
        <begin position="1889"/>
        <end position="1909"/>
    </location>
</feature>
<keyword evidence="7" id="KW-0175">Coiled coil</keyword>
<feature type="region of interest" description="Disordered" evidence="8">
    <location>
        <begin position="1572"/>
        <end position="1608"/>
    </location>
</feature>
<dbReference type="GO" id="GO:0005216">
    <property type="term" value="F:monoatomic ion channel activity"/>
    <property type="evidence" value="ECO:0007669"/>
    <property type="project" value="InterPro"/>
</dbReference>
<evidence type="ECO:0000256" key="6">
    <source>
        <dbReference type="ARBA" id="ARBA00023136"/>
    </source>
</evidence>
<dbReference type="InterPro" id="IPR035892">
    <property type="entry name" value="C2_domain_sf"/>
</dbReference>
<feature type="domain" description="C2" evidence="10">
    <location>
        <begin position="1085"/>
        <end position="1268"/>
    </location>
</feature>
<dbReference type="GO" id="GO:0007009">
    <property type="term" value="P:plasma membrane organization"/>
    <property type="evidence" value="ECO:0007669"/>
    <property type="project" value="TreeGrafter"/>
</dbReference>
<dbReference type="PROSITE" id="PS50004">
    <property type="entry name" value="C2"/>
    <property type="match status" value="3"/>
</dbReference>
<comment type="caution">
    <text evidence="11">The sequence shown here is derived from an EMBL/GenBank/DDBJ whole genome shotgun (WGS) entry which is preliminary data.</text>
</comment>
<evidence type="ECO:0000256" key="7">
    <source>
        <dbReference type="SAM" id="Coils"/>
    </source>
</evidence>
<feature type="domain" description="C2" evidence="10">
    <location>
        <begin position="668"/>
        <end position="794"/>
    </location>
</feature>
<feature type="transmembrane region" description="Helical" evidence="9">
    <location>
        <begin position="2014"/>
        <end position="2039"/>
    </location>
</feature>
<dbReference type="InterPro" id="IPR037721">
    <property type="entry name" value="Ferlin"/>
</dbReference>
<evidence type="ECO:0000256" key="4">
    <source>
        <dbReference type="ARBA" id="ARBA00022737"/>
    </source>
</evidence>
<keyword evidence="3 9" id="KW-0812">Transmembrane</keyword>
<sequence>MERATDIAPLTNLTQFTHDSMAEGSFGESFEQDQAVFADDTHRDDQSDDGQSSETSNVLNLGVLPISMPQGSYTFMICIHEVRDLHMADGSTPPDPVVFVEMFNHKFHTRVMEGCRSCKFEKSFIVKIPDLNQELLETTEIKITVIDSNADDASNEVIGCYFLDVAGVYCSNMDHVMSRSWIGLVDDDNEVAGVTGYMKLSVAMASQLEDLKARKAIGDEKKVQEEVSKEYLDIFETPEIPRGVKRTTKYLVTSIYSCEHLPFPKASPFEKTSKMDVEVCVEVGTKKMASQVVAIQESKHDPDSGKATFNVEIWLPVELPTISDLVKYTVRDKSDICADPLLIGIYRTSFKDIQNGFGKEPYYANMYGAQVSSEGGLSTNPIQLMRGWEKDAMELKYNMFPDQFHAPCFRGRILLKQRVEDALPVDMQLGRTKKLLHKTDMNASHANLSQSKHPSATKYGGMMASPSLEKIAPQQSNALKKGKPFRRHMKKGIKELLYPETRSYKVYVAVAQGTEIPEFNGSAGTQAFVLGQKKAGEATKMCIKVQCGSFVTYSKSVHNHNGICEFYDFVEFTEDVSFPKDLQQVPDIIISVCKSSDKGDPMPVSYKRFKFMSVFENGGGGEEGEFKCEWEMLREDKAADLLGMEMFPGSLLMKVGALDTSNPETPTFCDKWKGIVTSRPDTKQYQLRCHIYQGADLPSVAPGILLDPFVKVNFNGEESKFTKTVNNKNNYPTWYETITFETFLPENPAFFPQVNVQLWDHEDMCANDYLCCIMAPLGEKNIIQDQQPPNPEWFELFIEDVNEKGKYGKILCSFQLVDLTMEVPPVPKSISPEFHEVFIEVILIGCSNLEAFESRQIEFANMEFCIGSGSEQDKKEITKGSKNPSRSNPKFLERKIVECSLPIGEIFLEGFPLTANLYDNRSFGFGNRKPLVGTCKINLKDVEVEAINRNRADSMTLDSEAFSPFKRQKGIKELEMHSPRIAKGIKELEMHSPRIAVYEDDVQDQKKNNWRQDFITSHLKVGDSVGIENRFQLGRAKMKCTLEDYLDAPPFREYNFVRESNHSNHSVGTMKARVMFLKKRDDPATLDTPYFDTKSLFRKQPRRYVVRVYVLQGWDFVSSGTDDITGRKKQPKPYLKVSIGEDNAQTTGLTDYQVIRVDKGELKRLKKKIEIAKEGLAAAAEDAKAEEKKKLESLQKRLAKMQDTNSMCYGFYTHFDIPTTLPSTTKGRGMLEISVLDHHSSESDTVIGSTKIDLLDRFYSTSWQRLGLNNKVEVKIKNVTGQTGTVLYGELDKLVHKFSKTKNGWKLEEEDEDGAILQYENGDGIMLEHGETCPQCSAKQNPLCSPLRGGFQCYCMQIGFLQQAHQRYATKPVEDRPLTVPTSKLPRGGLQIWVDIMLKDEAKKHVPSYYLPENYVKGLFERAVSRKKEFENFGVDDIVDSIEKLSDINRASVFFGKCKGNSIIRQCIAFKNYRLLEYFLKKKPLAAFVKHHRDRDSEEAMNRRANNDGEEDDYLDSDGDDEEMGGEEESDDDSASEEEEEEEEEEGGGEGEAEEDIMEGGGLEEDHVAGDAGEVEVEDKSEGKGKEGAAAEGQTRARGAEKTNSRHEEVQGQVGKYVDCFDYALRIKDYEAIRIMAEIVCKPLVEQFGYLPGKMTKLLRRLMHRDYHELVGTILASIPLAVEGENDPRKTNVLLTTPLCDLGTLSFLTQLAEKSDTSVFDTDIVALVVEKLWEDHIRMKFMKDFCLLMTFWFLWAIQCDKYSVGADDWKKFEGESVFIMIVLVCLNTYFALKELRQAKKTADLKGMQDDELEEAMAGWGAQLMEGWVPAEGGAAAPPIKAKQGKKKKASWAQIGRSYLSDPYNWFDLSNIILVYFSTISLKMHVDSDIEIACATIGSFTLTFKALGFLRGFAKTGWLVKVLNQNFADMIPFIIIMLMLIFGFAVIFRLTLNDLPGGDCGVDAVTFNATPAEWSCDPNPYGSFSRSMANVFSMSILGDFDTALFDNASNGKHNILCWTMFIFMQVYMAVVCLNALIALLGDSYGDVQQNQFANMRKERATLIVEHLIVMDDKERKKIQESSRTVITTMSKKDWATKKKSLGERLFQSDWDTTEYMVGELKGQVESLQNQIDELVVKMGK</sequence>
<dbReference type="InterPro" id="IPR000008">
    <property type="entry name" value="C2_dom"/>
</dbReference>
<keyword evidence="12" id="KW-1185">Reference proteome</keyword>
<dbReference type="EMBL" id="BRYA01000076">
    <property type="protein sequence ID" value="GMI37797.1"/>
    <property type="molecule type" value="Genomic_DNA"/>
</dbReference>
<name>A0A9W7GAA3_9STRA</name>
<comment type="subcellular location">
    <subcellularLocation>
        <location evidence="1">Membrane</location>
        <topology evidence="1">Multi-pass membrane protein</topology>
    </subcellularLocation>
    <subcellularLocation>
        <location evidence="2">Membrane</location>
        <topology evidence="2">Single-pass membrane protein</topology>
    </subcellularLocation>
</comment>
<accession>A0A9W7GAA3</accession>
<evidence type="ECO:0000256" key="5">
    <source>
        <dbReference type="ARBA" id="ARBA00022989"/>
    </source>
</evidence>
<dbReference type="Pfam" id="PF00520">
    <property type="entry name" value="Ion_trans"/>
    <property type="match status" value="1"/>
</dbReference>
<reference evidence="12" key="1">
    <citation type="journal article" date="2023" name="Commun. Biol.">
        <title>Genome analysis of Parmales, the sister group of diatoms, reveals the evolutionary specialization of diatoms from phago-mixotrophs to photoautotrophs.</title>
        <authorList>
            <person name="Ban H."/>
            <person name="Sato S."/>
            <person name="Yoshikawa S."/>
            <person name="Yamada K."/>
            <person name="Nakamura Y."/>
            <person name="Ichinomiya M."/>
            <person name="Sato N."/>
            <person name="Blanc-Mathieu R."/>
            <person name="Endo H."/>
            <person name="Kuwata A."/>
            <person name="Ogata H."/>
        </authorList>
    </citation>
    <scope>NUCLEOTIDE SEQUENCE [LARGE SCALE GENOMIC DNA]</scope>
</reference>
<keyword evidence="6 9" id="KW-0472">Membrane</keyword>
<feature type="domain" description="C2" evidence="10">
    <location>
        <begin position="55"/>
        <end position="178"/>
    </location>
</feature>
<dbReference type="OrthoDB" id="270970at2759"/>
<evidence type="ECO:0000256" key="8">
    <source>
        <dbReference type="SAM" id="MobiDB-lite"/>
    </source>
</evidence>
<evidence type="ECO:0000256" key="2">
    <source>
        <dbReference type="ARBA" id="ARBA00004167"/>
    </source>
</evidence>
<dbReference type="PANTHER" id="PTHR12546">
    <property type="entry name" value="FER-1-LIKE"/>
    <property type="match status" value="1"/>
</dbReference>
<keyword evidence="5 9" id="KW-1133">Transmembrane helix</keyword>
<dbReference type="SMART" id="SM00239">
    <property type="entry name" value="C2"/>
    <property type="match status" value="4"/>
</dbReference>
<feature type="region of interest" description="Disordered" evidence="8">
    <location>
        <begin position="1491"/>
        <end position="1556"/>
    </location>
</feature>
<dbReference type="Gene3D" id="2.60.40.150">
    <property type="entry name" value="C2 domain"/>
    <property type="match status" value="2"/>
</dbReference>
<evidence type="ECO:0000259" key="10">
    <source>
        <dbReference type="PROSITE" id="PS50004"/>
    </source>
</evidence>
<evidence type="ECO:0000256" key="9">
    <source>
        <dbReference type="SAM" id="Phobius"/>
    </source>
</evidence>
<dbReference type="InterPro" id="IPR005821">
    <property type="entry name" value="Ion_trans_dom"/>
</dbReference>
<organism evidence="11 12">
    <name type="scientific">Triparma columacea</name>
    <dbReference type="NCBI Taxonomy" id="722753"/>
    <lineage>
        <taxon>Eukaryota</taxon>
        <taxon>Sar</taxon>
        <taxon>Stramenopiles</taxon>
        <taxon>Ochrophyta</taxon>
        <taxon>Bolidophyceae</taxon>
        <taxon>Parmales</taxon>
        <taxon>Triparmaceae</taxon>
        <taxon>Triparma</taxon>
    </lineage>
</organism>
<feature type="compositionally biased region" description="Basic and acidic residues" evidence="8">
    <location>
        <begin position="1598"/>
        <end position="1608"/>
    </location>
</feature>
<gene>
    <name evidence="11" type="ORF">TrCOL_g12012</name>
</gene>
<dbReference type="SUPFAM" id="SSF49562">
    <property type="entry name" value="C2 domain (Calcium/lipid-binding domain, CaLB)"/>
    <property type="match status" value="2"/>
</dbReference>
<evidence type="ECO:0000313" key="12">
    <source>
        <dbReference type="Proteomes" id="UP001165065"/>
    </source>
</evidence>
<feature type="transmembrane region" description="Helical" evidence="9">
    <location>
        <begin position="1929"/>
        <end position="1947"/>
    </location>
</feature>
<dbReference type="Pfam" id="PF00168">
    <property type="entry name" value="C2"/>
    <property type="match status" value="3"/>
</dbReference>
<dbReference type="Gene3D" id="1.10.287.70">
    <property type="match status" value="1"/>
</dbReference>
<protein>
    <recommendedName>
        <fullName evidence="10">C2 domain-containing protein</fullName>
    </recommendedName>
</protein>
<dbReference type="Proteomes" id="UP001165065">
    <property type="component" value="Unassembled WGS sequence"/>
</dbReference>
<evidence type="ECO:0000256" key="1">
    <source>
        <dbReference type="ARBA" id="ARBA00004141"/>
    </source>
</evidence>
<evidence type="ECO:0000256" key="3">
    <source>
        <dbReference type="ARBA" id="ARBA00022692"/>
    </source>
</evidence>
<feature type="compositionally biased region" description="Acidic residues" evidence="8">
    <location>
        <begin position="1508"/>
        <end position="1556"/>
    </location>
</feature>
<evidence type="ECO:0000313" key="11">
    <source>
        <dbReference type="EMBL" id="GMI37797.1"/>
    </source>
</evidence>
<dbReference type="GO" id="GO:0016020">
    <property type="term" value="C:membrane"/>
    <property type="evidence" value="ECO:0007669"/>
    <property type="project" value="UniProtKB-SubCell"/>
</dbReference>
<keyword evidence="4" id="KW-0677">Repeat</keyword>
<feature type="coiled-coil region" evidence="7">
    <location>
        <begin position="1162"/>
        <end position="1204"/>
    </location>
</feature>